<dbReference type="Gene3D" id="1.10.600.10">
    <property type="entry name" value="Farnesyl Diphosphate Synthase"/>
    <property type="match status" value="1"/>
</dbReference>
<keyword evidence="2 5" id="KW-0808">Transferase</keyword>
<dbReference type="PROSITE" id="PS00723">
    <property type="entry name" value="POLYPRENYL_SYNTHASE_1"/>
    <property type="match status" value="1"/>
</dbReference>
<dbReference type="GO" id="GO:0045337">
    <property type="term" value="P:farnesyl diphosphate biosynthetic process"/>
    <property type="evidence" value="ECO:0007669"/>
    <property type="project" value="TreeGrafter"/>
</dbReference>
<reference evidence="7 9" key="2">
    <citation type="submission" date="2023-02" db="EMBL/GenBank/DDBJ databases">
        <title>Encephalitozoon hellem ATCC 50451 complete genome.</title>
        <authorList>
            <person name="Mascarenhas dos Santos A.C."/>
            <person name="Julian A.T."/>
            <person name="Pombert J.-F."/>
        </authorList>
    </citation>
    <scope>NUCLEOTIDE SEQUENCE [LARGE SCALE GENOMIC DNA]</scope>
    <source>
        <strain evidence="7 9">ATCC 50451</strain>
    </source>
</reference>
<comment type="cofactor">
    <cofactor evidence="1">
        <name>Mg(2+)</name>
        <dbReference type="ChEBI" id="CHEBI:18420"/>
    </cofactor>
</comment>
<dbReference type="EMBL" id="CP119072">
    <property type="protein sequence ID" value="WEL39954.1"/>
    <property type="molecule type" value="Genomic_DNA"/>
</dbReference>
<proteinExistence type="inferred from homology"/>
<dbReference type="Proteomes" id="UP001059546">
    <property type="component" value="Chromosome XI"/>
</dbReference>
<dbReference type="Pfam" id="PF00348">
    <property type="entry name" value="polyprenyl_synt"/>
    <property type="match status" value="1"/>
</dbReference>
<evidence type="ECO:0000313" key="9">
    <source>
        <dbReference type="Proteomes" id="UP001217963"/>
    </source>
</evidence>
<dbReference type="InterPro" id="IPR000092">
    <property type="entry name" value="Polyprenyl_synt"/>
</dbReference>
<evidence type="ECO:0000256" key="4">
    <source>
        <dbReference type="ARBA" id="ARBA00022842"/>
    </source>
</evidence>
<evidence type="ECO:0000313" key="8">
    <source>
        <dbReference type="Proteomes" id="UP001059546"/>
    </source>
</evidence>
<name>A0A9Q9F9D0_ENCHE</name>
<sequence>MVKEIVKNKILEMSGNSNRSDVSFLLDYNLDGGKELRYKAYIHVLKELKGEMCEKNLIAGYSIELLQAALLIVDDLMDNSEIRRGRPCYYLKRGAKTLKDAFFLLAAIRNLLDEKARSAYSGPVLKTCLGQTHDTIRKTRSEYNIETYTAIAESKTGAYTFYLPTILGYVSARKKEPSRLWDFCNLGALIFQMQDDYLNFLPEKSAKSMNDLEEMKCTWFTSKISHMEGPSIEKYFSEGVVSPDLVSIVKGLFKEYFLNLDELLDKLISMTNEDEKTVLDVFISFLESRRNF</sequence>
<dbReference type="Proteomes" id="UP001217963">
    <property type="component" value="Chromosome XI"/>
</dbReference>
<evidence type="ECO:0000256" key="5">
    <source>
        <dbReference type="RuleBase" id="RU004466"/>
    </source>
</evidence>
<protein>
    <submittedName>
        <fullName evidence="6">Farnesyl pyrophosphate synthetase</fullName>
    </submittedName>
</protein>
<evidence type="ECO:0000256" key="2">
    <source>
        <dbReference type="ARBA" id="ARBA00022679"/>
    </source>
</evidence>
<dbReference type="PANTHER" id="PTHR11525:SF0">
    <property type="entry name" value="FARNESYL PYROPHOSPHATE SYNTHASE"/>
    <property type="match status" value="1"/>
</dbReference>
<dbReference type="PANTHER" id="PTHR11525">
    <property type="entry name" value="FARNESYL-PYROPHOSPHATE SYNTHETASE"/>
    <property type="match status" value="1"/>
</dbReference>
<keyword evidence="3" id="KW-0479">Metal-binding</keyword>
<keyword evidence="9" id="KW-1185">Reference proteome</keyword>
<evidence type="ECO:0000256" key="3">
    <source>
        <dbReference type="ARBA" id="ARBA00022723"/>
    </source>
</evidence>
<dbReference type="OrthoDB" id="10257492at2759"/>
<gene>
    <name evidence="6" type="ORF">GPU96_11g22570</name>
    <name evidence="7" type="ORF">PFJ87_11g01920</name>
</gene>
<keyword evidence="4" id="KW-0460">Magnesium</keyword>
<dbReference type="EMBL" id="CP075157">
    <property type="protein sequence ID" value="UTX44453.1"/>
    <property type="molecule type" value="Genomic_DNA"/>
</dbReference>
<accession>A0A9Q9F9D0</accession>
<organism evidence="6 8">
    <name type="scientific">Encephalitozoon hellem</name>
    <name type="common">Microsporidian parasite</name>
    <dbReference type="NCBI Taxonomy" id="27973"/>
    <lineage>
        <taxon>Eukaryota</taxon>
        <taxon>Fungi</taxon>
        <taxon>Fungi incertae sedis</taxon>
        <taxon>Microsporidia</taxon>
        <taxon>Unikaryonidae</taxon>
        <taxon>Encephalitozoon</taxon>
    </lineage>
</organism>
<evidence type="ECO:0000256" key="1">
    <source>
        <dbReference type="ARBA" id="ARBA00001946"/>
    </source>
</evidence>
<evidence type="ECO:0000313" key="6">
    <source>
        <dbReference type="EMBL" id="UTX44453.1"/>
    </source>
</evidence>
<dbReference type="InterPro" id="IPR033749">
    <property type="entry name" value="Polyprenyl_synt_CS"/>
</dbReference>
<dbReference type="InterPro" id="IPR008949">
    <property type="entry name" value="Isoprenoid_synthase_dom_sf"/>
</dbReference>
<evidence type="ECO:0000313" key="7">
    <source>
        <dbReference type="EMBL" id="WEL39954.1"/>
    </source>
</evidence>
<dbReference type="SUPFAM" id="SSF48576">
    <property type="entry name" value="Terpenoid synthases"/>
    <property type="match status" value="1"/>
</dbReference>
<dbReference type="GO" id="GO:0004161">
    <property type="term" value="F:dimethylallyltranstransferase activity"/>
    <property type="evidence" value="ECO:0007669"/>
    <property type="project" value="TreeGrafter"/>
</dbReference>
<dbReference type="AlphaFoldDB" id="A0A9Q9F9D0"/>
<dbReference type="GO" id="GO:0046872">
    <property type="term" value="F:metal ion binding"/>
    <property type="evidence" value="ECO:0007669"/>
    <property type="project" value="UniProtKB-KW"/>
</dbReference>
<reference evidence="6" key="1">
    <citation type="submission" date="2021-05" db="EMBL/GenBank/DDBJ databases">
        <title>Encephalitozoon hellem ATCC 50604 Complete Genome.</title>
        <authorList>
            <person name="Mascarenhas dos Santos A.C."/>
            <person name="Julian A.T."/>
            <person name="Pombert J.-F."/>
        </authorList>
    </citation>
    <scope>NUCLEOTIDE SEQUENCE</scope>
    <source>
        <strain evidence="6">ATCC 50604</strain>
    </source>
</reference>
<dbReference type="GO" id="GO:0004337">
    <property type="term" value="F:(2E,6E)-farnesyl diphosphate synthase activity"/>
    <property type="evidence" value="ECO:0007669"/>
    <property type="project" value="TreeGrafter"/>
</dbReference>
<dbReference type="InterPro" id="IPR039702">
    <property type="entry name" value="FPS1-like"/>
</dbReference>
<comment type="similarity">
    <text evidence="5">Belongs to the FPP/GGPP synthase family.</text>
</comment>
<dbReference type="GO" id="GO:0005737">
    <property type="term" value="C:cytoplasm"/>
    <property type="evidence" value="ECO:0007669"/>
    <property type="project" value="TreeGrafter"/>
</dbReference>